<name>A0A1F5DPH6_9BACT</name>
<dbReference type="Pfam" id="PF12675">
    <property type="entry name" value="DUF3795"/>
    <property type="match status" value="1"/>
</dbReference>
<accession>A0A1F5DPH6</accession>
<comment type="caution">
    <text evidence="1">The sequence shown here is derived from an EMBL/GenBank/DDBJ whole genome shotgun (WGS) entry which is preliminary data.</text>
</comment>
<protein>
    <recommendedName>
        <fullName evidence="3">DUF3795 domain-containing protein</fullName>
    </recommendedName>
</protein>
<dbReference type="Proteomes" id="UP000178764">
    <property type="component" value="Unassembled WGS sequence"/>
</dbReference>
<sequence length="123" mass="14443">MSRISNNLVAPCGMNCGICQAYLRKENKCPGCFSGRKVNGEPIKCGRRLCKERKGDFCFECDKFPCDSIKRLDKRYREKYGMSEIENLEYIRDCGIEKFVKHEQKKWQSDKGTLCVQDKKYYK</sequence>
<organism evidence="1 2">
    <name type="scientific">Candidatus Berkelbacteria bacterium RBG_13_40_8</name>
    <dbReference type="NCBI Taxonomy" id="1797467"/>
    <lineage>
        <taxon>Bacteria</taxon>
        <taxon>Candidatus Berkelbacteria</taxon>
    </lineage>
</organism>
<dbReference type="InterPro" id="IPR024227">
    <property type="entry name" value="DUF3795"/>
</dbReference>
<dbReference type="AlphaFoldDB" id="A0A1F5DPH6"/>
<reference evidence="1 2" key="1">
    <citation type="journal article" date="2016" name="Nat. Commun.">
        <title>Thousands of microbial genomes shed light on interconnected biogeochemical processes in an aquifer system.</title>
        <authorList>
            <person name="Anantharaman K."/>
            <person name="Brown C.T."/>
            <person name="Hug L.A."/>
            <person name="Sharon I."/>
            <person name="Castelle C.J."/>
            <person name="Probst A.J."/>
            <person name="Thomas B.C."/>
            <person name="Singh A."/>
            <person name="Wilkins M.J."/>
            <person name="Karaoz U."/>
            <person name="Brodie E.L."/>
            <person name="Williams K.H."/>
            <person name="Hubbard S.S."/>
            <person name="Banfield J.F."/>
        </authorList>
    </citation>
    <scope>NUCLEOTIDE SEQUENCE [LARGE SCALE GENOMIC DNA]</scope>
</reference>
<dbReference type="EMBL" id="MEZT01000009">
    <property type="protein sequence ID" value="OGD56950.1"/>
    <property type="molecule type" value="Genomic_DNA"/>
</dbReference>
<evidence type="ECO:0008006" key="3">
    <source>
        <dbReference type="Google" id="ProtNLM"/>
    </source>
</evidence>
<proteinExistence type="predicted"/>
<evidence type="ECO:0000313" key="2">
    <source>
        <dbReference type="Proteomes" id="UP000178764"/>
    </source>
</evidence>
<evidence type="ECO:0000313" key="1">
    <source>
        <dbReference type="EMBL" id="OGD56950.1"/>
    </source>
</evidence>
<gene>
    <name evidence="1" type="ORF">A2V71_03090</name>
</gene>